<dbReference type="GO" id="GO:0008324">
    <property type="term" value="F:monoatomic cation transmembrane transporter activity"/>
    <property type="evidence" value="ECO:0007669"/>
    <property type="project" value="InterPro"/>
</dbReference>
<reference evidence="3" key="1">
    <citation type="journal article" date="2020" name="mSystems">
        <title>Genome- and Community-Level Interaction Insights into Carbon Utilization and Element Cycling Functions of Hydrothermarchaeota in Hydrothermal Sediment.</title>
        <authorList>
            <person name="Zhou Z."/>
            <person name="Liu Y."/>
            <person name="Xu W."/>
            <person name="Pan J."/>
            <person name="Luo Z.H."/>
            <person name="Li M."/>
        </authorList>
    </citation>
    <scope>NUCLEOTIDE SEQUENCE [LARGE SCALE GENOMIC DNA]</scope>
    <source>
        <strain evidence="3">HyVt-501</strain>
    </source>
</reference>
<dbReference type="PROSITE" id="PS51202">
    <property type="entry name" value="RCK_C"/>
    <property type="match status" value="1"/>
</dbReference>
<dbReference type="Pfam" id="PF02080">
    <property type="entry name" value="TrkA_C"/>
    <property type="match status" value="1"/>
</dbReference>
<evidence type="ECO:0000259" key="2">
    <source>
        <dbReference type="PROSITE" id="PS51202"/>
    </source>
</evidence>
<evidence type="ECO:0000313" key="3">
    <source>
        <dbReference type="EMBL" id="HHJ63827.1"/>
    </source>
</evidence>
<name>A0A7C5L6B1_AQUAO</name>
<dbReference type="Gene3D" id="3.30.70.1450">
    <property type="entry name" value="Regulator of K+ conductance, C-terminal domain"/>
    <property type="match status" value="1"/>
</dbReference>
<gene>
    <name evidence="3" type="ORF">ENJ61_02870</name>
</gene>
<accession>A0A7C5L6B1</accession>
<dbReference type="InterPro" id="IPR036721">
    <property type="entry name" value="RCK_C_sf"/>
</dbReference>
<evidence type="ECO:0000259" key="1">
    <source>
        <dbReference type="PROSITE" id="PS51201"/>
    </source>
</evidence>
<dbReference type="PANTHER" id="PTHR43833">
    <property type="entry name" value="POTASSIUM CHANNEL PROTEIN 2-RELATED-RELATED"/>
    <property type="match status" value="1"/>
</dbReference>
<protein>
    <submittedName>
        <fullName evidence="3">TrkA family potassium uptake protein</fullName>
    </submittedName>
</protein>
<dbReference type="InterPro" id="IPR003148">
    <property type="entry name" value="RCK_N"/>
</dbReference>
<dbReference type="Proteomes" id="UP000885792">
    <property type="component" value="Unassembled WGS sequence"/>
</dbReference>
<dbReference type="GO" id="GO:0006813">
    <property type="term" value="P:potassium ion transport"/>
    <property type="evidence" value="ECO:0007669"/>
    <property type="project" value="InterPro"/>
</dbReference>
<dbReference type="AlphaFoldDB" id="A0A7C5L6B1"/>
<comment type="caution">
    <text evidence="3">The sequence shown here is derived from an EMBL/GenBank/DDBJ whole genome shotgun (WGS) entry which is preliminary data.</text>
</comment>
<dbReference type="Pfam" id="PF02254">
    <property type="entry name" value="TrkA_N"/>
    <property type="match status" value="1"/>
</dbReference>
<dbReference type="PANTHER" id="PTHR43833:SF9">
    <property type="entry name" value="POTASSIUM CHANNEL PROTEIN YUGO-RELATED"/>
    <property type="match status" value="1"/>
</dbReference>
<organism evidence="3">
    <name type="scientific">Aquifex aeolicus</name>
    <dbReference type="NCBI Taxonomy" id="63363"/>
    <lineage>
        <taxon>Bacteria</taxon>
        <taxon>Pseudomonadati</taxon>
        <taxon>Aquificota</taxon>
        <taxon>Aquificia</taxon>
        <taxon>Aquificales</taxon>
        <taxon>Aquificaceae</taxon>
        <taxon>Aquifex</taxon>
    </lineage>
</organism>
<dbReference type="SUPFAM" id="SSF116726">
    <property type="entry name" value="TrkA C-terminal domain-like"/>
    <property type="match status" value="1"/>
</dbReference>
<dbReference type="InterPro" id="IPR050721">
    <property type="entry name" value="Trk_Ktr_HKT_K-transport"/>
</dbReference>
<sequence>MLEGLKGHTVVVGLGRTGFAIVETLRSLGERVVVIESNRSRAQECAEAFPGIEVVTGDAKEEEILELASIRSAERLLVNTSSDSENMFIVVTARELNPDLFISCRVTRPENEEKLRRAGADLTYLPESISGRSVAIAVLKPELASFFREILLSETAPYMLEIVPVDGRSPVRGRAISSFFNEEVFGLLLALVRGKELLINPPRRTVVEAGDRLIVLGSLEQVENLRSTVSS</sequence>
<proteinExistence type="predicted"/>
<dbReference type="InterPro" id="IPR036291">
    <property type="entry name" value="NAD(P)-bd_dom_sf"/>
</dbReference>
<dbReference type="SUPFAM" id="SSF51735">
    <property type="entry name" value="NAD(P)-binding Rossmann-fold domains"/>
    <property type="match status" value="1"/>
</dbReference>
<dbReference type="PROSITE" id="PS51201">
    <property type="entry name" value="RCK_N"/>
    <property type="match status" value="1"/>
</dbReference>
<dbReference type="InterPro" id="IPR006037">
    <property type="entry name" value="RCK_C"/>
</dbReference>
<feature type="domain" description="RCK N-terminal" evidence="1">
    <location>
        <begin position="6"/>
        <end position="125"/>
    </location>
</feature>
<feature type="domain" description="RCK C-terminal" evidence="2">
    <location>
        <begin position="148"/>
        <end position="231"/>
    </location>
</feature>
<dbReference type="EMBL" id="DRNB01000108">
    <property type="protein sequence ID" value="HHJ63827.1"/>
    <property type="molecule type" value="Genomic_DNA"/>
</dbReference>
<dbReference type="Gene3D" id="3.40.50.720">
    <property type="entry name" value="NAD(P)-binding Rossmann-like Domain"/>
    <property type="match status" value="1"/>
</dbReference>